<name>A0A8S3X507_PARAO</name>
<evidence type="ECO:0000313" key="2">
    <source>
        <dbReference type="EMBL" id="CAG5001477.1"/>
    </source>
</evidence>
<reference evidence="2" key="1">
    <citation type="submission" date="2021-04" db="EMBL/GenBank/DDBJ databases">
        <authorList>
            <person name="Tunstrom K."/>
        </authorList>
    </citation>
    <scope>NUCLEOTIDE SEQUENCE</scope>
</reference>
<evidence type="ECO:0000313" key="3">
    <source>
        <dbReference type="Proteomes" id="UP000691718"/>
    </source>
</evidence>
<dbReference type="EMBL" id="CAJQZP010000945">
    <property type="protein sequence ID" value="CAG5001477.1"/>
    <property type="molecule type" value="Genomic_DNA"/>
</dbReference>
<dbReference type="Proteomes" id="UP000691718">
    <property type="component" value="Unassembled WGS sequence"/>
</dbReference>
<protein>
    <submittedName>
        <fullName evidence="2">(apollo) hypothetical protein</fullName>
    </submittedName>
</protein>
<accession>A0A8S3X507</accession>
<evidence type="ECO:0000256" key="1">
    <source>
        <dbReference type="SAM" id="MobiDB-lite"/>
    </source>
</evidence>
<proteinExistence type="predicted"/>
<feature type="region of interest" description="Disordered" evidence="1">
    <location>
        <begin position="82"/>
        <end position="121"/>
    </location>
</feature>
<dbReference type="AlphaFoldDB" id="A0A8S3X507"/>
<sequence length="121" mass="13909">MCQVWWHEKCTDNLGFWALNVIYASNSPKQTLRNLIATYAQYYTPGYDGDTKDILVVLENGDISEDEDDKCDESNIDYYPNVQDLNRLDDDCPDTEEIDEDPPKEEYVSAEDSSVVSTPWP</sequence>
<feature type="compositionally biased region" description="Acidic residues" evidence="1">
    <location>
        <begin position="91"/>
        <end position="103"/>
    </location>
</feature>
<gene>
    <name evidence="2" type="ORF">PAPOLLO_LOCUS13919</name>
</gene>
<keyword evidence="3" id="KW-1185">Reference proteome</keyword>
<organism evidence="2 3">
    <name type="scientific">Parnassius apollo</name>
    <name type="common">Apollo butterfly</name>
    <name type="synonym">Papilio apollo</name>
    <dbReference type="NCBI Taxonomy" id="110799"/>
    <lineage>
        <taxon>Eukaryota</taxon>
        <taxon>Metazoa</taxon>
        <taxon>Ecdysozoa</taxon>
        <taxon>Arthropoda</taxon>
        <taxon>Hexapoda</taxon>
        <taxon>Insecta</taxon>
        <taxon>Pterygota</taxon>
        <taxon>Neoptera</taxon>
        <taxon>Endopterygota</taxon>
        <taxon>Lepidoptera</taxon>
        <taxon>Glossata</taxon>
        <taxon>Ditrysia</taxon>
        <taxon>Papilionoidea</taxon>
        <taxon>Papilionidae</taxon>
        <taxon>Parnassiinae</taxon>
        <taxon>Parnassini</taxon>
        <taxon>Parnassius</taxon>
        <taxon>Parnassius</taxon>
    </lineage>
</organism>
<feature type="compositionally biased region" description="Polar residues" evidence="1">
    <location>
        <begin position="111"/>
        <end position="121"/>
    </location>
</feature>
<comment type="caution">
    <text evidence="2">The sequence shown here is derived from an EMBL/GenBank/DDBJ whole genome shotgun (WGS) entry which is preliminary data.</text>
</comment>